<evidence type="ECO:0000256" key="1">
    <source>
        <dbReference type="SAM" id="MobiDB-lite"/>
    </source>
</evidence>
<dbReference type="EMBL" id="JARBJD010000021">
    <property type="protein sequence ID" value="KAK2960667.1"/>
    <property type="molecule type" value="Genomic_DNA"/>
</dbReference>
<protein>
    <submittedName>
        <fullName evidence="2">Uncharacterized protein</fullName>
    </submittedName>
</protein>
<name>A0ABQ9YAB8_9EUKA</name>
<proteinExistence type="predicted"/>
<accession>A0ABQ9YAB8</accession>
<organism evidence="2 3">
    <name type="scientific">Blattamonas nauphoetae</name>
    <dbReference type="NCBI Taxonomy" id="2049346"/>
    <lineage>
        <taxon>Eukaryota</taxon>
        <taxon>Metamonada</taxon>
        <taxon>Preaxostyla</taxon>
        <taxon>Oxymonadida</taxon>
        <taxon>Blattamonas</taxon>
    </lineage>
</organism>
<comment type="caution">
    <text evidence="2">The sequence shown here is derived from an EMBL/GenBank/DDBJ whole genome shotgun (WGS) entry which is preliminary data.</text>
</comment>
<evidence type="ECO:0000313" key="3">
    <source>
        <dbReference type="Proteomes" id="UP001281761"/>
    </source>
</evidence>
<sequence>MTANGTIQVRVRCGYHLHQSHKGSILDNTTSCQSNSLARRASCGNVVDTENLCHNAGLEQARDCILGMIKAKRATDIKEPMKDYDSRLIVEQVHVSPCFDGSVCSQSTSSYNPSCSAHTQLKSDRELPQEGNDEIDFNH</sequence>
<dbReference type="Proteomes" id="UP001281761">
    <property type="component" value="Unassembled WGS sequence"/>
</dbReference>
<keyword evidence="3" id="KW-1185">Reference proteome</keyword>
<reference evidence="2 3" key="1">
    <citation type="journal article" date="2022" name="bioRxiv">
        <title>Genomics of Preaxostyla Flagellates Illuminates Evolutionary Transitions and the Path Towards Mitochondrial Loss.</title>
        <authorList>
            <person name="Novak L.V.F."/>
            <person name="Treitli S.C."/>
            <person name="Pyrih J."/>
            <person name="Halakuc P."/>
            <person name="Pipaliya S.V."/>
            <person name="Vacek V."/>
            <person name="Brzon O."/>
            <person name="Soukal P."/>
            <person name="Eme L."/>
            <person name="Dacks J.B."/>
            <person name="Karnkowska A."/>
            <person name="Elias M."/>
            <person name="Hampl V."/>
        </authorList>
    </citation>
    <scope>NUCLEOTIDE SEQUENCE [LARGE SCALE GENOMIC DNA]</scope>
    <source>
        <strain evidence="2">NAU3</strain>
        <tissue evidence="2">Gut</tissue>
    </source>
</reference>
<evidence type="ECO:0000313" key="2">
    <source>
        <dbReference type="EMBL" id="KAK2960667.1"/>
    </source>
</evidence>
<gene>
    <name evidence="2" type="ORF">BLNAU_4322</name>
</gene>
<feature type="region of interest" description="Disordered" evidence="1">
    <location>
        <begin position="115"/>
        <end position="139"/>
    </location>
</feature>